<feature type="domain" description="HD" evidence="1">
    <location>
        <begin position="53"/>
        <end position="131"/>
    </location>
</feature>
<gene>
    <name evidence="2" type="ORF">E1294_40625</name>
</gene>
<reference evidence="2 3" key="1">
    <citation type="submission" date="2019-03" db="EMBL/GenBank/DDBJ databases">
        <title>Draft genome sequences of novel Actinobacteria.</title>
        <authorList>
            <person name="Sahin N."/>
            <person name="Ay H."/>
            <person name="Saygin H."/>
        </authorList>
    </citation>
    <scope>NUCLEOTIDE SEQUENCE [LARGE SCALE GENOMIC DNA]</scope>
    <source>
        <strain evidence="2 3">KC712</strain>
    </source>
</reference>
<dbReference type="EMBL" id="SMKP01000172">
    <property type="protein sequence ID" value="TDD13533.1"/>
    <property type="molecule type" value="Genomic_DNA"/>
</dbReference>
<dbReference type="OrthoDB" id="338520at2"/>
<dbReference type="InterPro" id="IPR006674">
    <property type="entry name" value="HD_domain"/>
</dbReference>
<dbReference type="SUPFAM" id="SSF109604">
    <property type="entry name" value="HD-domain/PDEase-like"/>
    <property type="match status" value="1"/>
</dbReference>
<accession>A0A4R4WBC5</accession>
<evidence type="ECO:0000259" key="1">
    <source>
        <dbReference type="Pfam" id="PF01966"/>
    </source>
</evidence>
<dbReference type="Proteomes" id="UP000294543">
    <property type="component" value="Unassembled WGS sequence"/>
</dbReference>
<proteinExistence type="predicted"/>
<comment type="caution">
    <text evidence="2">The sequence shown here is derived from an EMBL/GenBank/DDBJ whole genome shotgun (WGS) entry which is preliminary data.</text>
</comment>
<sequence length="188" mass="20953">MNDAAEPPLRPVPDQVAELLKSLNCPPRLAAHLRLVHDVAWQITDWVRQRHPHLDFDRQAVLFGAATHDIGKSLRIAELSGPGSTHEAAGRDLLLQHGFDDALARFAATHASWTDIDITLEDLLVSLADKVWKNRRVPDLEDLVVTRLAQASGQQPWEEYAALDELLTHIGDTADQRLTFQSAYPIHG</sequence>
<evidence type="ECO:0000313" key="3">
    <source>
        <dbReference type="Proteomes" id="UP000294543"/>
    </source>
</evidence>
<protein>
    <submittedName>
        <fullName evidence="2">HD domain-containing protein</fullName>
    </submittedName>
</protein>
<evidence type="ECO:0000313" key="2">
    <source>
        <dbReference type="EMBL" id="TDD13533.1"/>
    </source>
</evidence>
<dbReference type="AlphaFoldDB" id="A0A4R4WBC5"/>
<dbReference type="Pfam" id="PF01966">
    <property type="entry name" value="HD"/>
    <property type="match status" value="1"/>
</dbReference>
<keyword evidence="3" id="KW-1185">Reference proteome</keyword>
<name>A0A4R4WBC5_9ACTN</name>
<organism evidence="2 3">
    <name type="scientific">Nonomuraea diastatica</name>
    <dbReference type="NCBI Taxonomy" id="1848329"/>
    <lineage>
        <taxon>Bacteria</taxon>
        <taxon>Bacillati</taxon>
        <taxon>Actinomycetota</taxon>
        <taxon>Actinomycetes</taxon>
        <taxon>Streptosporangiales</taxon>
        <taxon>Streptosporangiaceae</taxon>
        <taxon>Nonomuraea</taxon>
    </lineage>
</organism>
<dbReference type="Gene3D" id="1.10.3210.10">
    <property type="entry name" value="Hypothetical protein af1432"/>
    <property type="match status" value="1"/>
</dbReference>